<dbReference type="PANTHER" id="PTHR48090">
    <property type="entry name" value="UNDECAPRENYL-PHOSPHATE 4-DEOXY-4-FORMAMIDO-L-ARABINOSE TRANSFERASE-RELATED"/>
    <property type="match status" value="1"/>
</dbReference>
<dbReference type="KEGG" id="lhg:JMUB5056_2146"/>
<dbReference type="Pfam" id="PF00535">
    <property type="entry name" value="Glycos_transf_2"/>
    <property type="match status" value="1"/>
</dbReference>
<keyword evidence="3" id="KW-0808">Transferase</keyword>
<reference evidence="3 4" key="1">
    <citation type="submission" date="2019-07" db="EMBL/GenBank/DDBJ databases">
        <title>Complete Genome Sequence of Leptotrichia hongkongensis Strain JMUB5056.</title>
        <authorList>
            <person name="Watanabe S."/>
            <person name="Cui L."/>
        </authorList>
    </citation>
    <scope>NUCLEOTIDE SEQUENCE [LARGE SCALE GENOMIC DNA]</scope>
    <source>
        <strain evidence="3 4">JMUB5056</strain>
    </source>
</reference>
<accession>A0A510LD06</accession>
<protein>
    <submittedName>
        <fullName evidence="3">Undecaprenyl-phosphate 4-deoxy-4-formamido-L-arabinose transferase</fullName>
    </submittedName>
</protein>
<keyword evidence="1" id="KW-0472">Membrane</keyword>
<evidence type="ECO:0000256" key="1">
    <source>
        <dbReference type="SAM" id="Phobius"/>
    </source>
</evidence>
<evidence type="ECO:0000313" key="4">
    <source>
        <dbReference type="Proteomes" id="UP000321561"/>
    </source>
</evidence>
<dbReference type="Gene3D" id="3.90.550.10">
    <property type="entry name" value="Spore Coat Polysaccharide Biosynthesis Protein SpsA, Chain A"/>
    <property type="match status" value="1"/>
</dbReference>
<dbReference type="InterPro" id="IPR001173">
    <property type="entry name" value="Glyco_trans_2-like"/>
</dbReference>
<feature type="transmembrane region" description="Helical" evidence="1">
    <location>
        <begin position="131"/>
        <end position="149"/>
    </location>
</feature>
<evidence type="ECO:0000259" key="2">
    <source>
        <dbReference type="Pfam" id="PF00535"/>
    </source>
</evidence>
<dbReference type="RefSeq" id="WP_147006338.1">
    <property type="nucleotide sequence ID" value="NZ_AP019846.1"/>
</dbReference>
<keyword evidence="1" id="KW-1133">Transmembrane helix</keyword>
<keyword evidence="1" id="KW-0812">Transmembrane</keyword>
<organism evidence="3 4">
    <name type="scientific">Leptotrichia hongkongensis</name>
    <dbReference type="NCBI Taxonomy" id="554406"/>
    <lineage>
        <taxon>Bacteria</taxon>
        <taxon>Fusobacteriati</taxon>
        <taxon>Fusobacteriota</taxon>
        <taxon>Fusobacteriia</taxon>
        <taxon>Fusobacteriales</taxon>
        <taxon>Leptotrichiaceae</taxon>
        <taxon>Leptotrichia</taxon>
    </lineage>
</organism>
<dbReference type="AlphaFoldDB" id="A0A510LD06"/>
<dbReference type="OrthoDB" id="9810303at2"/>
<evidence type="ECO:0000313" key="3">
    <source>
        <dbReference type="EMBL" id="BBM60523.1"/>
    </source>
</evidence>
<sequence>MKLSIVIPCYNEEKNIPFLLKKFSEIISNEDLEVVLVNNGSTDNSQKVLEELIPNYSFARTVLVPVNKGYGYGILQGLKETKGTFVGWTHADMQTDLGDIIKAYGILEKENWDEKIYVKGRRRKRTFTENFFTIGLSIFESIYLGTFLWDIGGQPNIFCRKFYETWQNPPSHFELDTYSLCLAKRRKMKIIRFNVLFPKRKQGESSWNAKGLIPKLKEVKKTLKASVELKRKGLK</sequence>
<name>A0A510LD06_9FUSO</name>
<dbReference type="GO" id="GO:0016740">
    <property type="term" value="F:transferase activity"/>
    <property type="evidence" value="ECO:0007669"/>
    <property type="project" value="UniProtKB-KW"/>
</dbReference>
<dbReference type="Proteomes" id="UP000321561">
    <property type="component" value="Chromosome"/>
</dbReference>
<dbReference type="InterPro" id="IPR050256">
    <property type="entry name" value="Glycosyltransferase_2"/>
</dbReference>
<dbReference type="SUPFAM" id="SSF53448">
    <property type="entry name" value="Nucleotide-diphospho-sugar transferases"/>
    <property type="match status" value="1"/>
</dbReference>
<dbReference type="InterPro" id="IPR029044">
    <property type="entry name" value="Nucleotide-diphossugar_trans"/>
</dbReference>
<dbReference type="EMBL" id="AP019846">
    <property type="protein sequence ID" value="BBM60523.1"/>
    <property type="molecule type" value="Genomic_DNA"/>
</dbReference>
<gene>
    <name evidence="3" type="ORF">JMUB5056_2146</name>
</gene>
<proteinExistence type="predicted"/>
<dbReference type="CDD" id="cd04179">
    <property type="entry name" value="DPM_DPG-synthase_like"/>
    <property type="match status" value="1"/>
</dbReference>
<feature type="domain" description="Glycosyltransferase 2-like" evidence="2">
    <location>
        <begin position="4"/>
        <end position="111"/>
    </location>
</feature>